<reference evidence="3" key="1">
    <citation type="journal article" date="2014" name="Genome Announc.">
        <title>Draft genome sequence of Weissella oryzae SG25T, isolated from fermented rice grains.</title>
        <authorList>
            <person name="Tanizawa Y."/>
            <person name="Fujisawa T."/>
            <person name="Mochizuki T."/>
            <person name="Kaminuma E."/>
            <person name="Suzuki Y."/>
            <person name="Nakamura Y."/>
            <person name="Tohno M."/>
        </authorList>
    </citation>
    <scope>NUCLEOTIDE SEQUENCE [LARGE SCALE GENOMIC DNA]</scope>
    <source>
        <strain evidence="3">DSM 25784 / JCM 18191 / LMG 30913 / SG25</strain>
    </source>
</reference>
<dbReference type="InterPro" id="IPR004676">
    <property type="entry name" value="Cd-R_transporter"/>
</dbReference>
<name>A0A069CVZ8_WEIOS</name>
<sequence>MTALTVGIPLFFATNVDTLLLLLSMLLLYPVHTIVLSQLAGAITVIALANLASQILNHLVPTWSLGLLGIIPIILAFRVNVDLPIKQDILKKSGAYWLIYMLYLSSSSDNLISYSAVFTASSLANRLAISAILLILTGLLPVIMQIIYSHTFIKSHLIRYQAIITRVAYFTIGIYILFITAIIPHLIQLLLR</sequence>
<feature type="transmembrane region" description="Helical" evidence="1">
    <location>
        <begin position="62"/>
        <end position="81"/>
    </location>
</feature>
<evidence type="ECO:0000256" key="1">
    <source>
        <dbReference type="SAM" id="Phobius"/>
    </source>
</evidence>
<keyword evidence="1" id="KW-1133">Transmembrane helix</keyword>
<organism evidence="2 3">
    <name type="scientific">Weissella oryzae (strain DSM 25784 / JCM 18191 / LMG 30913 / SG25)</name>
    <dbReference type="NCBI Taxonomy" id="1329250"/>
    <lineage>
        <taxon>Bacteria</taxon>
        <taxon>Bacillati</taxon>
        <taxon>Bacillota</taxon>
        <taxon>Bacilli</taxon>
        <taxon>Lactobacillales</taxon>
        <taxon>Lactobacillaceae</taxon>
        <taxon>Weissella</taxon>
    </lineage>
</organism>
<accession>A0A069CVZ8</accession>
<dbReference type="Proteomes" id="UP000030643">
    <property type="component" value="Unassembled WGS sequence"/>
</dbReference>
<dbReference type="RefSeq" id="WP_027699366.1">
    <property type="nucleotide sequence ID" value="NZ_DF820492.1"/>
</dbReference>
<keyword evidence="3" id="KW-1185">Reference proteome</keyword>
<evidence type="ECO:0000313" key="2">
    <source>
        <dbReference type="EMBL" id="GAK31388.1"/>
    </source>
</evidence>
<keyword evidence="1" id="KW-0472">Membrane</keyword>
<feature type="transmembrane region" description="Helical" evidence="1">
    <location>
        <begin position="6"/>
        <end position="28"/>
    </location>
</feature>
<dbReference type="EMBL" id="DF820492">
    <property type="protein sequence ID" value="GAK31388.1"/>
    <property type="molecule type" value="Genomic_DNA"/>
</dbReference>
<feature type="transmembrane region" description="Helical" evidence="1">
    <location>
        <begin position="35"/>
        <end position="56"/>
    </location>
</feature>
<dbReference type="STRING" id="1329250.WOSG25_090860"/>
<protein>
    <submittedName>
        <fullName evidence="2">Cadmium resistance protein CadD</fullName>
    </submittedName>
</protein>
<evidence type="ECO:0000313" key="3">
    <source>
        <dbReference type="Proteomes" id="UP000030643"/>
    </source>
</evidence>
<dbReference type="eggNOG" id="COG4300">
    <property type="taxonomic scope" value="Bacteria"/>
</dbReference>
<gene>
    <name evidence="2" type="primary">cadD</name>
    <name evidence="2" type="ORF">WOSG25_090860</name>
</gene>
<feature type="transmembrane region" description="Helical" evidence="1">
    <location>
        <begin position="127"/>
        <end position="147"/>
    </location>
</feature>
<feature type="transmembrane region" description="Helical" evidence="1">
    <location>
        <begin position="167"/>
        <end position="187"/>
    </location>
</feature>
<proteinExistence type="predicted"/>
<feature type="transmembrane region" description="Helical" evidence="1">
    <location>
        <begin position="93"/>
        <end position="115"/>
    </location>
</feature>
<dbReference type="Pfam" id="PF03596">
    <property type="entry name" value="Cad"/>
    <property type="match status" value="1"/>
</dbReference>
<keyword evidence="1" id="KW-0812">Transmembrane</keyword>
<dbReference type="AlphaFoldDB" id="A0A069CVZ8"/>